<reference evidence="2 3" key="1">
    <citation type="submission" date="2019-07" db="EMBL/GenBank/DDBJ databases">
        <authorList>
            <person name="Hibberd C M."/>
            <person name="Gehrig L. J."/>
            <person name="Chang H.-W."/>
            <person name="Venkatesh S."/>
        </authorList>
    </citation>
    <scope>NUCLEOTIDE SEQUENCE [LARGE SCALE GENOMIC DNA]</scope>
    <source>
        <strain evidence="2">Streptococcus_salivarius_SS_Bg39</strain>
    </source>
</reference>
<gene>
    <name evidence="2" type="ORF">SSSS39_01615</name>
</gene>
<proteinExistence type="predicted"/>
<feature type="region of interest" description="Disordered" evidence="1">
    <location>
        <begin position="99"/>
        <end position="124"/>
    </location>
</feature>
<dbReference type="Proteomes" id="UP000380217">
    <property type="component" value="Unassembled WGS sequence"/>
</dbReference>
<evidence type="ECO:0000256" key="1">
    <source>
        <dbReference type="SAM" id="MobiDB-lite"/>
    </source>
</evidence>
<name>A0A564TB31_STRVE</name>
<sequence length="158" mass="17004">MVAKVAYPEDGIFNNKFVTPAKAAIQISKEVTKAGVKQDLKADRFQFVLKDRFGKVQVTVTKTVGEKENLLVAAVLPPLNMEFNNSFILLKPRTTLTSPIPPVTPKPAKPVVSSEKSGPQLPETDQANDTALLALGVAAVRGVAYIAIVAVKTFKTMV</sequence>
<protein>
    <submittedName>
        <fullName evidence="2">Uncharacterized protein</fullName>
    </submittedName>
</protein>
<dbReference type="EMBL" id="CABHNJ010000028">
    <property type="protein sequence ID" value="VUX04618.1"/>
    <property type="molecule type" value="Genomic_DNA"/>
</dbReference>
<evidence type="ECO:0000313" key="3">
    <source>
        <dbReference type="Proteomes" id="UP000380217"/>
    </source>
</evidence>
<feature type="compositionally biased region" description="Pro residues" evidence="1">
    <location>
        <begin position="99"/>
        <end position="108"/>
    </location>
</feature>
<evidence type="ECO:0000313" key="2">
    <source>
        <dbReference type="EMBL" id="VUX04618.1"/>
    </source>
</evidence>
<organism evidence="2 3">
    <name type="scientific">Streptococcus vestibularis</name>
    <dbReference type="NCBI Taxonomy" id="1343"/>
    <lineage>
        <taxon>Bacteria</taxon>
        <taxon>Bacillati</taxon>
        <taxon>Bacillota</taxon>
        <taxon>Bacilli</taxon>
        <taxon>Lactobacillales</taxon>
        <taxon>Streptococcaceae</taxon>
        <taxon>Streptococcus</taxon>
    </lineage>
</organism>
<dbReference type="AlphaFoldDB" id="A0A564TB31"/>
<dbReference type="RefSeq" id="WP_259273567.1">
    <property type="nucleotide sequence ID" value="NZ_CABHNJ010000028.1"/>
</dbReference>
<accession>A0A564TB31</accession>